<dbReference type="PIRSF" id="PIRSF037834">
    <property type="entry name" value="PA_CoA_Oase3"/>
    <property type="match status" value="1"/>
</dbReference>
<dbReference type="GO" id="GO:0005829">
    <property type="term" value="C:cytosol"/>
    <property type="evidence" value="ECO:0007669"/>
    <property type="project" value="TreeGrafter"/>
</dbReference>
<evidence type="ECO:0000313" key="2">
    <source>
        <dbReference type="Proteomes" id="UP000035170"/>
    </source>
</evidence>
<dbReference type="Pfam" id="PF05138">
    <property type="entry name" value="PaaA_PaaC"/>
    <property type="match status" value="1"/>
</dbReference>
<name>A0A0H2M3Q7_VARPD</name>
<dbReference type="InterPro" id="IPR009078">
    <property type="entry name" value="Ferritin-like_SF"/>
</dbReference>
<dbReference type="InterPro" id="IPR052703">
    <property type="entry name" value="Aromatic_CoA_ox/epox"/>
</dbReference>
<dbReference type="AlphaFoldDB" id="A0A0H2M3Q7"/>
<dbReference type="EMBL" id="JZWI01000009">
    <property type="protein sequence ID" value="KLN56776.1"/>
    <property type="molecule type" value="Genomic_DNA"/>
</dbReference>
<dbReference type="PANTHER" id="PTHR30458:SF0">
    <property type="entry name" value="1,2-PHENYLACETYL-COA EPOXIDASE, SUBUNIT C"/>
    <property type="match status" value="1"/>
</dbReference>
<proteinExistence type="predicted"/>
<accession>A0A0H2M3Q7</accession>
<dbReference type="PANTHER" id="PTHR30458">
    <property type="entry name" value="PHENYLACETIC ACID DEGRADATION PROTEIN PAA"/>
    <property type="match status" value="1"/>
</dbReference>
<evidence type="ECO:0000313" key="1">
    <source>
        <dbReference type="EMBL" id="KLN56776.1"/>
    </source>
</evidence>
<dbReference type="Proteomes" id="UP000035170">
    <property type="component" value="Unassembled WGS sequence"/>
</dbReference>
<dbReference type="RefSeq" id="WP_047784358.1">
    <property type="nucleotide sequence ID" value="NZ_JZWI01000009.1"/>
</dbReference>
<dbReference type="InterPro" id="IPR007814">
    <property type="entry name" value="PaaA_PaaC"/>
</dbReference>
<dbReference type="PATRIC" id="fig|34073.19.peg.2031"/>
<dbReference type="NCBIfam" id="TIGR02158">
    <property type="entry name" value="PA_CoA_Oxy3"/>
    <property type="match status" value="1"/>
</dbReference>
<dbReference type="GO" id="GO:0010124">
    <property type="term" value="P:phenylacetate catabolic process"/>
    <property type="evidence" value="ECO:0007669"/>
    <property type="project" value="InterPro"/>
</dbReference>
<dbReference type="InterPro" id="IPR011882">
    <property type="entry name" value="PaaC"/>
</dbReference>
<dbReference type="InterPro" id="IPR012347">
    <property type="entry name" value="Ferritin-like"/>
</dbReference>
<protein>
    <submittedName>
        <fullName evidence="1">1,2-phenylacetyl-CoA epoxidase, subunit C</fullName>
    </submittedName>
</protein>
<organism evidence="1 2">
    <name type="scientific">Variovorax paradoxus</name>
    <dbReference type="NCBI Taxonomy" id="34073"/>
    <lineage>
        <taxon>Bacteria</taxon>
        <taxon>Pseudomonadati</taxon>
        <taxon>Pseudomonadota</taxon>
        <taxon>Betaproteobacteria</taxon>
        <taxon>Burkholderiales</taxon>
        <taxon>Comamonadaceae</taxon>
        <taxon>Variovorax</taxon>
    </lineage>
</organism>
<gene>
    <name evidence="1" type="primary">paaC</name>
    <name evidence="1" type="ORF">VPARA_19790</name>
</gene>
<dbReference type="SUPFAM" id="SSF47240">
    <property type="entry name" value="Ferritin-like"/>
    <property type="match status" value="1"/>
</dbReference>
<reference evidence="1 2" key="1">
    <citation type="submission" date="2015-03" db="EMBL/GenBank/DDBJ databases">
        <title>Genome sequence of Variovorax paradoxus TBEA6.</title>
        <authorList>
            <person name="Poehlein A."/>
            <person name="Schuldes J."/>
            <person name="Wuebbeler J.H."/>
            <person name="Hiessl S."/>
            <person name="Steinbuechel A."/>
            <person name="Daniel R."/>
        </authorList>
    </citation>
    <scope>NUCLEOTIDE SEQUENCE [LARGE SCALE GENOMIC DNA]</scope>
    <source>
        <strain evidence="1 2">TBEA6</strain>
    </source>
</reference>
<keyword evidence="2" id="KW-1185">Reference proteome</keyword>
<comment type="caution">
    <text evidence="1">The sequence shown here is derived from an EMBL/GenBank/DDBJ whole genome shotgun (WGS) entry which is preliminary data.</text>
</comment>
<sequence length="259" mass="28874">MQASIELNRTPAVQYLLRIGDTCLVLAQRLGEWCGHAPVLEEDIAMANIALDLVGQARALLTHAGKLEGEGREHDEDQLAYLRDERDYFNLTLVELPRGDFAFTVVRNTMVTTLLKLLWQRLAASSDAEVAAIAGKAVKEARYHQQHSGDWVVRLGDGTDESRRRTERALKQLWLYVPELFESDAVDAQASASGLGPAWSELREPWLAEMQQVLDAAGLAMPQEAAFRSTGKQGVHSEHMGYILAEMQYLQRAYPGGVW</sequence>
<dbReference type="Gene3D" id="1.20.1260.10">
    <property type="match status" value="1"/>
</dbReference>